<dbReference type="InterPro" id="IPR041373">
    <property type="entry name" value="RT_RNaseH"/>
</dbReference>
<evidence type="ECO:0000259" key="7">
    <source>
        <dbReference type="Pfam" id="PF17917"/>
    </source>
</evidence>
<organism evidence="8 9">
    <name type="scientific">Gigaspora margarita</name>
    <dbReference type="NCBI Taxonomy" id="4874"/>
    <lineage>
        <taxon>Eukaryota</taxon>
        <taxon>Fungi</taxon>
        <taxon>Fungi incertae sedis</taxon>
        <taxon>Mucoromycota</taxon>
        <taxon>Glomeromycotina</taxon>
        <taxon>Glomeromycetes</taxon>
        <taxon>Diversisporales</taxon>
        <taxon>Gigasporaceae</taxon>
        <taxon>Gigaspora</taxon>
    </lineage>
</organism>
<keyword evidence="6" id="KW-0695">RNA-directed DNA polymerase</keyword>
<dbReference type="Pfam" id="PF17917">
    <property type="entry name" value="RT_RNaseH"/>
    <property type="match status" value="1"/>
</dbReference>
<evidence type="ECO:0000256" key="3">
    <source>
        <dbReference type="ARBA" id="ARBA00022722"/>
    </source>
</evidence>
<evidence type="ECO:0000313" key="9">
    <source>
        <dbReference type="Proteomes" id="UP000789901"/>
    </source>
</evidence>
<sequence length="41" mass="4486">AVLSQIKNGREHVIAYASHTLTPAESNYSTVELECLAVIWA</sequence>
<dbReference type="Gene3D" id="3.10.20.370">
    <property type="match status" value="1"/>
</dbReference>
<dbReference type="InterPro" id="IPR043502">
    <property type="entry name" value="DNA/RNA_pol_sf"/>
</dbReference>
<evidence type="ECO:0000256" key="6">
    <source>
        <dbReference type="ARBA" id="ARBA00022918"/>
    </source>
</evidence>
<evidence type="ECO:0000256" key="1">
    <source>
        <dbReference type="ARBA" id="ARBA00022679"/>
    </source>
</evidence>
<feature type="non-terminal residue" evidence="8">
    <location>
        <position position="41"/>
    </location>
</feature>
<keyword evidence="9" id="KW-1185">Reference proteome</keyword>
<reference evidence="8 9" key="1">
    <citation type="submission" date="2021-06" db="EMBL/GenBank/DDBJ databases">
        <authorList>
            <person name="Kallberg Y."/>
            <person name="Tangrot J."/>
            <person name="Rosling A."/>
        </authorList>
    </citation>
    <scope>NUCLEOTIDE SEQUENCE [LARGE SCALE GENOMIC DNA]</scope>
    <source>
        <strain evidence="8 9">120-4 pot B 10/14</strain>
    </source>
</reference>
<evidence type="ECO:0000256" key="4">
    <source>
        <dbReference type="ARBA" id="ARBA00022759"/>
    </source>
</evidence>
<dbReference type="PANTHER" id="PTHR34072:SF58">
    <property type="entry name" value="DNA (CYTOSINE-5-)-METHYLTRANSFERASE"/>
    <property type="match status" value="1"/>
</dbReference>
<feature type="domain" description="Reverse transcriptase RNase H-like" evidence="7">
    <location>
        <begin position="1"/>
        <end position="41"/>
    </location>
</feature>
<evidence type="ECO:0000256" key="5">
    <source>
        <dbReference type="ARBA" id="ARBA00022801"/>
    </source>
</evidence>
<keyword evidence="3" id="KW-0540">Nuclease</keyword>
<evidence type="ECO:0000313" key="8">
    <source>
        <dbReference type="EMBL" id="CAG8848457.1"/>
    </source>
</evidence>
<comment type="caution">
    <text evidence="8">The sequence shown here is derived from an EMBL/GenBank/DDBJ whole genome shotgun (WGS) entry which is preliminary data.</text>
</comment>
<dbReference type="EMBL" id="CAJVQB010092076">
    <property type="protein sequence ID" value="CAG8848457.1"/>
    <property type="molecule type" value="Genomic_DNA"/>
</dbReference>
<evidence type="ECO:0000256" key="2">
    <source>
        <dbReference type="ARBA" id="ARBA00022695"/>
    </source>
</evidence>
<keyword evidence="1" id="KW-0808">Transferase</keyword>
<name>A0ABN7X5A1_GIGMA</name>
<protein>
    <submittedName>
        <fullName evidence="8">7313_t:CDS:1</fullName>
    </submittedName>
</protein>
<keyword evidence="5" id="KW-0378">Hydrolase</keyword>
<dbReference type="Proteomes" id="UP000789901">
    <property type="component" value="Unassembled WGS sequence"/>
</dbReference>
<dbReference type="SUPFAM" id="SSF56672">
    <property type="entry name" value="DNA/RNA polymerases"/>
    <property type="match status" value="1"/>
</dbReference>
<proteinExistence type="predicted"/>
<keyword evidence="2" id="KW-0548">Nucleotidyltransferase</keyword>
<dbReference type="PANTHER" id="PTHR34072">
    <property type="entry name" value="ENZYMATIC POLYPROTEIN-RELATED"/>
    <property type="match status" value="1"/>
</dbReference>
<feature type="non-terminal residue" evidence="8">
    <location>
        <position position="1"/>
    </location>
</feature>
<keyword evidence="4" id="KW-0255">Endonuclease</keyword>
<accession>A0ABN7X5A1</accession>
<gene>
    <name evidence="8" type="ORF">GMARGA_LOCUS39188</name>
</gene>